<proteinExistence type="predicted"/>
<dbReference type="InterPro" id="IPR036890">
    <property type="entry name" value="HATPase_C_sf"/>
</dbReference>
<name>A0ABS8N5Q5_9CLOT</name>
<evidence type="ECO:0000256" key="7">
    <source>
        <dbReference type="ARBA" id="ARBA00023012"/>
    </source>
</evidence>
<dbReference type="Gene3D" id="3.30.565.10">
    <property type="entry name" value="Histidine kinase-like ATPase, C-terminal domain"/>
    <property type="match status" value="1"/>
</dbReference>
<dbReference type="InterPro" id="IPR005467">
    <property type="entry name" value="His_kinase_dom"/>
</dbReference>
<feature type="transmembrane region" description="Helical" evidence="9">
    <location>
        <begin position="192"/>
        <end position="211"/>
    </location>
</feature>
<evidence type="ECO:0000259" key="11">
    <source>
        <dbReference type="PROSITE" id="PS50885"/>
    </source>
</evidence>
<dbReference type="InterPro" id="IPR003594">
    <property type="entry name" value="HATPase_dom"/>
</dbReference>
<dbReference type="InterPro" id="IPR050351">
    <property type="entry name" value="BphY/WalK/GraS-like"/>
</dbReference>
<keyword evidence="9" id="KW-1133">Transmembrane helix</keyword>
<dbReference type="SUPFAM" id="SSF55874">
    <property type="entry name" value="ATPase domain of HSP90 chaperone/DNA topoisomerase II/histidine kinase"/>
    <property type="match status" value="1"/>
</dbReference>
<evidence type="ECO:0000256" key="6">
    <source>
        <dbReference type="ARBA" id="ARBA00022777"/>
    </source>
</evidence>
<feature type="transmembrane region" description="Helical" evidence="9">
    <location>
        <begin position="20"/>
        <end position="42"/>
    </location>
</feature>
<accession>A0ABS8N5Q5</accession>
<dbReference type="SMART" id="SM00388">
    <property type="entry name" value="HisKA"/>
    <property type="match status" value="1"/>
</dbReference>
<evidence type="ECO:0000256" key="9">
    <source>
        <dbReference type="SAM" id="Phobius"/>
    </source>
</evidence>
<evidence type="ECO:0000256" key="1">
    <source>
        <dbReference type="ARBA" id="ARBA00000085"/>
    </source>
</evidence>
<feature type="domain" description="Histidine kinase" evidence="10">
    <location>
        <begin position="294"/>
        <end position="509"/>
    </location>
</feature>
<dbReference type="RefSeq" id="WP_150356007.1">
    <property type="nucleotide sequence ID" value="NZ_JAJJPB010000011.1"/>
</dbReference>
<dbReference type="PANTHER" id="PTHR45453:SF3">
    <property type="entry name" value="HISTIDINE KINASE"/>
    <property type="match status" value="1"/>
</dbReference>
<comment type="subcellular location">
    <subcellularLocation>
        <location evidence="2">Membrane</location>
    </subcellularLocation>
</comment>
<dbReference type="Gene3D" id="6.10.340.10">
    <property type="match status" value="1"/>
</dbReference>
<evidence type="ECO:0000256" key="5">
    <source>
        <dbReference type="ARBA" id="ARBA00022679"/>
    </source>
</evidence>
<dbReference type="PROSITE" id="PS50885">
    <property type="entry name" value="HAMP"/>
    <property type="match status" value="1"/>
</dbReference>
<keyword evidence="13" id="KW-1185">Reference proteome</keyword>
<dbReference type="Proteomes" id="UP001165422">
    <property type="component" value="Unassembled WGS sequence"/>
</dbReference>
<dbReference type="InterPro" id="IPR004358">
    <property type="entry name" value="Sig_transdc_His_kin-like_C"/>
</dbReference>
<keyword evidence="7" id="KW-0902">Two-component regulatory system</keyword>
<dbReference type="InterPro" id="IPR036097">
    <property type="entry name" value="HisK_dim/P_sf"/>
</dbReference>
<dbReference type="Pfam" id="PF00672">
    <property type="entry name" value="HAMP"/>
    <property type="match status" value="1"/>
</dbReference>
<evidence type="ECO:0000256" key="3">
    <source>
        <dbReference type="ARBA" id="ARBA00012438"/>
    </source>
</evidence>
<evidence type="ECO:0000256" key="8">
    <source>
        <dbReference type="SAM" id="Coils"/>
    </source>
</evidence>
<dbReference type="Gene3D" id="1.10.287.130">
    <property type="match status" value="1"/>
</dbReference>
<keyword evidence="6 12" id="KW-0418">Kinase</keyword>
<dbReference type="EC" id="2.7.13.3" evidence="3"/>
<evidence type="ECO:0000256" key="4">
    <source>
        <dbReference type="ARBA" id="ARBA00022553"/>
    </source>
</evidence>
<dbReference type="PANTHER" id="PTHR45453">
    <property type="entry name" value="PHOSPHATE REGULON SENSOR PROTEIN PHOR"/>
    <property type="match status" value="1"/>
</dbReference>
<comment type="catalytic activity">
    <reaction evidence="1">
        <text>ATP + protein L-histidine = ADP + protein N-phospho-L-histidine.</text>
        <dbReference type="EC" id="2.7.13.3"/>
    </reaction>
</comment>
<keyword evidence="9" id="KW-0812">Transmembrane</keyword>
<dbReference type="Pfam" id="PF00512">
    <property type="entry name" value="HisKA"/>
    <property type="match status" value="1"/>
</dbReference>
<dbReference type="EMBL" id="JAJJPB010000011">
    <property type="protein sequence ID" value="MCC9295148.1"/>
    <property type="molecule type" value="Genomic_DNA"/>
</dbReference>
<dbReference type="Pfam" id="PF02518">
    <property type="entry name" value="HATPase_c"/>
    <property type="match status" value="1"/>
</dbReference>
<reference evidence="12" key="1">
    <citation type="submission" date="2021-11" db="EMBL/GenBank/DDBJ databases">
        <authorList>
            <person name="Qingchun L."/>
            <person name="Dong Z."/>
            <person name="Zongwei Q."/>
            <person name="Jia Z."/>
            <person name="Duotao L."/>
        </authorList>
    </citation>
    <scope>NUCLEOTIDE SEQUENCE</scope>
    <source>
        <strain evidence="12">WLY-B-L2</strain>
    </source>
</reference>
<comment type="caution">
    <text evidence="12">The sequence shown here is derived from an EMBL/GenBank/DDBJ whole genome shotgun (WGS) entry which is preliminary data.</text>
</comment>
<dbReference type="InterPro" id="IPR003661">
    <property type="entry name" value="HisK_dim/P_dom"/>
</dbReference>
<dbReference type="CDD" id="cd06225">
    <property type="entry name" value="HAMP"/>
    <property type="match status" value="1"/>
</dbReference>
<dbReference type="SUPFAM" id="SSF158472">
    <property type="entry name" value="HAMP domain-like"/>
    <property type="match status" value="1"/>
</dbReference>
<dbReference type="CDD" id="cd00082">
    <property type="entry name" value="HisKA"/>
    <property type="match status" value="1"/>
</dbReference>
<keyword evidence="4" id="KW-0597">Phosphoprotein</keyword>
<protein>
    <recommendedName>
        <fullName evidence="3">histidine kinase</fullName>
        <ecNumber evidence="3">2.7.13.3</ecNumber>
    </recommendedName>
</protein>
<sequence>MKIKNIFWENRFILKIRKNITWKLFIITTLVFIIFISSTLIFQSLFFGKFYINRKEKSLQNETQKFKAVYNRAKDEDEVIDIIRSFEEDNNAKLVIMDKYDKIKFITKLNNENYDAVRIKIIDDIIVKWAENSNLLNEMKKYNKAVTVITDREIYGRKNILTAVPDNKKEEIIFAVTSLQPVDEASSVIKEFYIYFYIGAVVLILMLSLIYTNMVSKPLVKLNDTAKKMASLDFSEKCDIKNEDEIGNLANTMNFLSDNLDKALTSLKKANEKLEKDIERERRIEKVRKEFVASVSHELKTPINLIEGYAEGLKDNIFKADEKDYYIDVIIDESNKMANLVADMLNLSHLESGTIKLDKEIFFMDELIISASRKFLKIIKDKNIRVDFKMLKNVKVYADWNKMEQVMVNFTTNAIKNTEESGNINFSMTESGNEVIISVENTGKNIPEEDMDKIWNNFYKIDKSRNRELGGTGIGLAIVKNILELHGYKYGVRNTDKGVIFYFVMHKIHE</sequence>
<dbReference type="SUPFAM" id="SSF47384">
    <property type="entry name" value="Homodimeric domain of signal transducing histidine kinase"/>
    <property type="match status" value="1"/>
</dbReference>
<evidence type="ECO:0000256" key="2">
    <source>
        <dbReference type="ARBA" id="ARBA00004370"/>
    </source>
</evidence>
<keyword evidence="8" id="KW-0175">Coiled coil</keyword>
<dbReference type="GO" id="GO:0016301">
    <property type="term" value="F:kinase activity"/>
    <property type="evidence" value="ECO:0007669"/>
    <property type="project" value="UniProtKB-KW"/>
</dbReference>
<keyword evidence="9" id="KW-0472">Membrane</keyword>
<feature type="domain" description="HAMP" evidence="11">
    <location>
        <begin position="213"/>
        <end position="265"/>
    </location>
</feature>
<evidence type="ECO:0000313" key="12">
    <source>
        <dbReference type="EMBL" id="MCC9295148.1"/>
    </source>
</evidence>
<dbReference type="PRINTS" id="PR00344">
    <property type="entry name" value="BCTRLSENSOR"/>
</dbReference>
<dbReference type="InterPro" id="IPR003660">
    <property type="entry name" value="HAMP_dom"/>
</dbReference>
<dbReference type="SMART" id="SM00387">
    <property type="entry name" value="HATPase_c"/>
    <property type="match status" value="1"/>
</dbReference>
<organism evidence="12 13">
    <name type="scientific">Clostridium aromativorans</name>
    <dbReference type="NCBI Taxonomy" id="2836848"/>
    <lineage>
        <taxon>Bacteria</taxon>
        <taxon>Bacillati</taxon>
        <taxon>Bacillota</taxon>
        <taxon>Clostridia</taxon>
        <taxon>Eubacteriales</taxon>
        <taxon>Clostridiaceae</taxon>
        <taxon>Clostridium</taxon>
    </lineage>
</organism>
<feature type="coiled-coil region" evidence="8">
    <location>
        <begin position="253"/>
        <end position="287"/>
    </location>
</feature>
<gene>
    <name evidence="12" type="ORF">LN736_09805</name>
</gene>
<evidence type="ECO:0000313" key="13">
    <source>
        <dbReference type="Proteomes" id="UP001165422"/>
    </source>
</evidence>
<keyword evidence="5" id="KW-0808">Transferase</keyword>
<dbReference type="PROSITE" id="PS50109">
    <property type="entry name" value="HIS_KIN"/>
    <property type="match status" value="1"/>
</dbReference>
<evidence type="ECO:0000259" key="10">
    <source>
        <dbReference type="PROSITE" id="PS50109"/>
    </source>
</evidence>
<dbReference type="SMART" id="SM00304">
    <property type="entry name" value="HAMP"/>
    <property type="match status" value="1"/>
</dbReference>